<dbReference type="Proteomes" id="UP000193963">
    <property type="component" value="Unassembled WGS sequence"/>
</dbReference>
<feature type="domain" description="HTH luxR-type" evidence="5">
    <location>
        <begin position="132"/>
        <end position="197"/>
    </location>
</feature>
<reference evidence="7 8" key="1">
    <citation type="submission" date="2017-03" db="EMBL/GenBank/DDBJ databases">
        <authorList>
            <person name="Afonso C.L."/>
            <person name="Miller P.J."/>
            <person name="Scott M.A."/>
            <person name="Spackman E."/>
            <person name="Goraichik I."/>
            <person name="Dimitrov K.M."/>
            <person name="Suarez D.L."/>
            <person name="Swayne D.E."/>
        </authorList>
    </citation>
    <scope>NUCLEOTIDE SEQUENCE [LARGE SCALE GENOMIC DNA]</scope>
    <source>
        <strain evidence="7 8">CECT 7751</strain>
    </source>
</reference>
<dbReference type="SMART" id="SM00448">
    <property type="entry name" value="REC"/>
    <property type="match status" value="1"/>
</dbReference>
<dbReference type="GO" id="GO:0003677">
    <property type="term" value="F:DNA binding"/>
    <property type="evidence" value="ECO:0007669"/>
    <property type="project" value="UniProtKB-KW"/>
</dbReference>
<keyword evidence="4" id="KW-0597">Phosphoprotein</keyword>
<name>A0A1X6YLX7_9RHOB</name>
<evidence type="ECO:0000313" key="7">
    <source>
        <dbReference type="EMBL" id="SLN24632.1"/>
    </source>
</evidence>
<dbReference type="Pfam" id="PF00196">
    <property type="entry name" value="GerE"/>
    <property type="match status" value="1"/>
</dbReference>
<dbReference type="OrthoDB" id="9814495at2"/>
<dbReference type="InterPro" id="IPR000792">
    <property type="entry name" value="Tscrpt_reg_LuxR_C"/>
</dbReference>
<evidence type="ECO:0000256" key="4">
    <source>
        <dbReference type="PROSITE-ProRule" id="PRU00169"/>
    </source>
</evidence>
<keyword evidence="8" id="KW-1185">Reference proteome</keyword>
<feature type="domain" description="Response regulatory" evidence="6">
    <location>
        <begin position="17"/>
        <end position="129"/>
    </location>
</feature>
<dbReference type="SUPFAM" id="SSF46894">
    <property type="entry name" value="C-terminal effector domain of the bipartite response regulators"/>
    <property type="match status" value="1"/>
</dbReference>
<dbReference type="InterPro" id="IPR011006">
    <property type="entry name" value="CheY-like_superfamily"/>
</dbReference>
<dbReference type="PROSITE" id="PS00622">
    <property type="entry name" value="HTH_LUXR_1"/>
    <property type="match status" value="1"/>
</dbReference>
<dbReference type="PANTHER" id="PTHR44688:SF16">
    <property type="entry name" value="DNA-BINDING TRANSCRIPTIONAL ACTIVATOR DEVR_DOSR"/>
    <property type="match status" value="1"/>
</dbReference>
<dbReference type="GO" id="GO:0000160">
    <property type="term" value="P:phosphorelay signal transduction system"/>
    <property type="evidence" value="ECO:0007669"/>
    <property type="project" value="InterPro"/>
</dbReference>
<sequence>MTEESKAATGQGGAPLHLLFIDDHALLRDTLAAWLAARGLDVTCADSLSTASGLPGRPDLVLLDLRLRDLTLPEGICKLRSVFGPVPVLLTAGAHDAETAESARDAGVTAILGKALPPAAVLDEILRHAPGRPAGDVVLSPREQEVLAGLARGQSNKEIARALDLREVTVKLHMQRLSRKLGARNRTHAALLARDLGLV</sequence>
<evidence type="ECO:0000256" key="2">
    <source>
        <dbReference type="ARBA" id="ARBA00023125"/>
    </source>
</evidence>
<evidence type="ECO:0000259" key="6">
    <source>
        <dbReference type="PROSITE" id="PS50110"/>
    </source>
</evidence>
<dbReference type="RefSeq" id="WP_085886760.1">
    <property type="nucleotide sequence ID" value="NZ_FWFN01000002.1"/>
</dbReference>
<feature type="modified residue" description="4-aspartylphosphate" evidence="4">
    <location>
        <position position="64"/>
    </location>
</feature>
<dbReference type="SUPFAM" id="SSF52172">
    <property type="entry name" value="CheY-like"/>
    <property type="match status" value="1"/>
</dbReference>
<protein>
    <submittedName>
        <fullName evidence="7">Response regulator protein VraR</fullName>
    </submittedName>
</protein>
<dbReference type="Gene3D" id="3.40.50.2300">
    <property type="match status" value="1"/>
</dbReference>
<keyword evidence="3" id="KW-0804">Transcription</keyword>
<evidence type="ECO:0000256" key="1">
    <source>
        <dbReference type="ARBA" id="ARBA00023015"/>
    </source>
</evidence>
<dbReference type="CDD" id="cd06170">
    <property type="entry name" value="LuxR_C_like"/>
    <property type="match status" value="1"/>
</dbReference>
<dbReference type="PANTHER" id="PTHR44688">
    <property type="entry name" value="DNA-BINDING TRANSCRIPTIONAL ACTIVATOR DEVR_DOSR"/>
    <property type="match status" value="1"/>
</dbReference>
<evidence type="ECO:0000313" key="8">
    <source>
        <dbReference type="Proteomes" id="UP000193963"/>
    </source>
</evidence>
<keyword evidence="2" id="KW-0238">DNA-binding</keyword>
<dbReference type="Gene3D" id="1.10.10.10">
    <property type="entry name" value="Winged helix-like DNA-binding domain superfamily/Winged helix DNA-binding domain"/>
    <property type="match status" value="1"/>
</dbReference>
<dbReference type="InterPro" id="IPR001789">
    <property type="entry name" value="Sig_transdc_resp-reg_receiver"/>
</dbReference>
<dbReference type="GO" id="GO:0006355">
    <property type="term" value="P:regulation of DNA-templated transcription"/>
    <property type="evidence" value="ECO:0007669"/>
    <property type="project" value="InterPro"/>
</dbReference>
<organism evidence="7 8">
    <name type="scientific">Pseudooceanicola marinus</name>
    <dbReference type="NCBI Taxonomy" id="396013"/>
    <lineage>
        <taxon>Bacteria</taxon>
        <taxon>Pseudomonadati</taxon>
        <taxon>Pseudomonadota</taxon>
        <taxon>Alphaproteobacteria</taxon>
        <taxon>Rhodobacterales</taxon>
        <taxon>Paracoccaceae</taxon>
        <taxon>Pseudooceanicola</taxon>
    </lineage>
</organism>
<accession>A0A1X6YLX7</accession>
<dbReference type="AlphaFoldDB" id="A0A1X6YLX7"/>
<dbReference type="Pfam" id="PF00072">
    <property type="entry name" value="Response_reg"/>
    <property type="match status" value="1"/>
</dbReference>
<gene>
    <name evidence="7" type="primary">vraR</name>
    <name evidence="7" type="ORF">PSM7751_00841</name>
</gene>
<dbReference type="PROSITE" id="PS50110">
    <property type="entry name" value="RESPONSE_REGULATORY"/>
    <property type="match status" value="1"/>
</dbReference>
<evidence type="ECO:0000256" key="3">
    <source>
        <dbReference type="ARBA" id="ARBA00023163"/>
    </source>
</evidence>
<evidence type="ECO:0000259" key="5">
    <source>
        <dbReference type="PROSITE" id="PS50043"/>
    </source>
</evidence>
<dbReference type="SMART" id="SM00421">
    <property type="entry name" value="HTH_LUXR"/>
    <property type="match status" value="1"/>
</dbReference>
<dbReference type="PROSITE" id="PS50043">
    <property type="entry name" value="HTH_LUXR_2"/>
    <property type="match status" value="1"/>
</dbReference>
<dbReference type="EMBL" id="FWFN01000002">
    <property type="protein sequence ID" value="SLN24632.1"/>
    <property type="molecule type" value="Genomic_DNA"/>
</dbReference>
<proteinExistence type="predicted"/>
<dbReference type="InterPro" id="IPR016032">
    <property type="entry name" value="Sig_transdc_resp-reg_C-effctor"/>
</dbReference>
<dbReference type="PRINTS" id="PR00038">
    <property type="entry name" value="HTHLUXR"/>
</dbReference>
<dbReference type="InterPro" id="IPR036388">
    <property type="entry name" value="WH-like_DNA-bd_sf"/>
</dbReference>
<keyword evidence="1" id="KW-0805">Transcription regulation</keyword>